<keyword evidence="2" id="KW-0677">Repeat</keyword>
<evidence type="ECO:0000256" key="3">
    <source>
        <dbReference type="ARBA" id="ARBA00022776"/>
    </source>
</evidence>
<dbReference type="InterPro" id="IPR011990">
    <property type="entry name" value="TPR-like_helical_dom_sf"/>
</dbReference>
<protein>
    <submittedName>
        <fullName evidence="9">Anaphase-promoting complex subunit 23</fullName>
    </submittedName>
</protein>
<keyword evidence="3" id="KW-0498">Mitosis</keyword>
<feature type="domain" description="Cdc23" evidence="8">
    <location>
        <begin position="32"/>
        <end position="284"/>
    </location>
</feature>
<proteinExistence type="predicted"/>
<comment type="caution">
    <text evidence="9">The sequence shown here is derived from an EMBL/GenBank/DDBJ whole genome shotgun (WGS) entry which is preliminary data.</text>
</comment>
<reference evidence="9 10" key="1">
    <citation type="submission" date="2023-05" db="EMBL/GenBank/DDBJ databases">
        <title>B98-5 Cell Line De Novo Hybrid Assembly: An Optical Mapping Approach.</title>
        <authorList>
            <person name="Kananen K."/>
            <person name="Auerbach J.A."/>
            <person name="Kautto E."/>
            <person name="Blachly J.S."/>
        </authorList>
    </citation>
    <scope>NUCLEOTIDE SEQUENCE [LARGE SCALE GENOMIC DNA]</scope>
    <source>
        <strain evidence="9">B95-8</strain>
        <tissue evidence="9">Cell line</tissue>
    </source>
</reference>
<evidence type="ECO:0000256" key="5">
    <source>
        <dbReference type="ARBA" id="ARBA00022803"/>
    </source>
</evidence>
<organism evidence="9 10">
    <name type="scientific">Saguinus oedipus</name>
    <name type="common">Cotton-top tamarin</name>
    <name type="synonym">Oedipomidas oedipus</name>
    <dbReference type="NCBI Taxonomy" id="9490"/>
    <lineage>
        <taxon>Eukaryota</taxon>
        <taxon>Metazoa</taxon>
        <taxon>Chordata</taxon>
        <taxon>Craniata</taxon>
        <taxon>Vertebrata</taxon>
        <taxon>Euteleostomi</taxon>
        <taxon>Mammalia</taxon>
        <taxon>Eutheria</taxon>
        <taxon>Euarchontoglires</taxon>
        <taxon>Primates</taxon>
        <taxon>Haplorrhini</taxon>
        <taxon>Platyrrhini</taxon>
        <taxon>Cebidae</taxon>
        <taxon>Callitrichinae</taxon>
        <taxon>Saguinus</taxon>
    </lineage>
</organism>
<keyword evidence="5 7" id="KW-0802">TPR repeat</keyword>
<dbReference type="Pfam" id="PF04049">
    <property type="entry name" value="ANAPC8"/>
    <property type="match status" value="1"/>
</dbReference>
<feature type="repeat" description="TPR" evidence="7">
    <location>
        <begin position="324"/>
        <end position="357"/>
    </location>
</feature>
<dbReference type="EMBL" id="JASSZA010000002">
    <property type="protein sequence ID" value="KAK2116894.1"/>
    <property type="molecule type" value="Genomic_DNA"/>
</dbReference>
<keyword evidence="4" id="KW-0833">Ubl conjugation pathway</keyword>
<dbReference type="Proteomes" id="UP001266305">
    <property type="component" value="Unassembled WGS sequence"/>
</dbReference>
<evidence type="ECO:0000259" key="8">
    <source>
        <dbReference type="Pfam" id="PF04049"/>
    </source>
</evidence>
<sequence length="556" mass="63922">MAASTSIVPVAVTAAVAPVLSTNSDFSDLREIKKQLLLIAGLTRERGLLHSSKWSAELAFSLPALPLAELQPPPPITEEDAQDMDAYTLAKAYFDVKEYDRAAHFLHGCNSKKAYFLYMYSRYLSGEKKKDDETVDSLGPLEKGQVKNEALRELRVELSKKHQARELDGFGLYLYGVVLRKLDLVKEAIDVFVEATHVLPLHWGAWLELCNLITDKEMVNCDELREKPSASRLKFLSLPDTWMKEFFLAHIYTELQLIEEALQKYQNLIDVGFSKSSYIVSQIAVAYHNIRVFILWTVERNLRSQHEKAALYFQRALKLNPRYLGAWTLMGHEYMEMKNTSAAIQAYRHAIEVNKRDYRAWYGLGQTYEILKMPFYCLYYYRRAHQLRPNDSRMLVALGECYEKLNQLVEAKKCYWRAYAVGDVEKMALVKLAKLHEQLTESEQAAQCYIKYIQDIYSCGEIVEHLEESTAFRYLAQYYFKCKLWDEASTCAQKCCAFNDTREEGKALLRQILQLRNQGETSTTEVPAPFFLPASLSANNTPTRRVSPLNLSSVTP</sequence>
<keyword evidence="1" id="KW-0132">Cell division</keyword>
<dbReference type="InterPro" id="IPR019734">
    <property type="entry name" value="TPR_rpt"/>
</dbReference>
<dbReference type="Pfam" id="PF13414">
    <property type="entry name" value="TPR_11"/>
    <property type="match status" value="1"/>
</dbReference>
<evidence type="ECO:0000256" key="1">
    <source>
        <dbReference type="ARBA" id="ARBA00022618"/>
    </source>
</evidence>
<evidence type="ECO:0000313" key="9">
    <source>
        <dbReference type="EMBL" id="KAK2116894.1"/>
    </source>
</evidence>
<dbReference type="SMART" id="SM00028">
    <property type="entry name" value="TPR"/>
    <property type="match status" value="6"/>
</dbReference>
<evidence type="ECO:0000256" key="4">
    <source>
        <dbReference type="ARBA" id="ARBA00022786"/>
    </source>
</evidence>
<gene>
    <name evidence="9" type="primary">CDC23</name>
    <name evidence="9" type="ORF">P7K49_003780</name>
</gene>
<name>A0ABQ9W5H7_SAGOE</name>
<dbReference type="PANTHER" id="PTHR12558">
    <property type="entry name" value="CELL DIVISION CYCLE 16,23,27"/>
    <property type="match status" value="1"/>
</dbReference>
<dbReference type="PANTHER" id="PTHR12558:SF10">
    <property type="entry name" value="CELL DIVISION CYCLE PROTEIN 23 HOMOLOG"/>
    <property type="match status" value="1"/>
</dbReference>
<dbReference type="PROSITE" id="PS50005">
    <property type="entry name" value="TPR"/>
    <property type="match status" value="1"/>
</dbReference>
<dbReference type="Gene3D" id="1.25.40.10">
    <property type="entry name" value="Tetratricopeptide repeat domain"/>
    <property type="match status" value="2"/>
</dbReference>
<dbReference type="InterPro" id="IPR007192">
    <property type="entry name" value="APC8"/>
</dbReference>
<evidence type="ECO:0000256" key="7">
    <source>
        <dbReference type="PROSITE-ProRule" id="PRU00339"/>
    </source>
</evidence>
<keyword evidence="10" id="KW-1185">Reference proteome</keyword>
<keyword evidence="6" id="KW-0131">Cell cycle</keyword>
<accession>A0ABQ9W5H7</accession>
<evidence type="ECO:0000256" key="6">
    <source>
        <dbReference type="ARBA" id="ARBA00023306"/>
    </source>
</evidence>
<evidence type="ECO:0000256" key="2">
    <source>
        <dbReference type="ARBA" id="ARBA00022737"/>
    </source>
</evidence>
<evidence type="ECO:0000313" key="10">
    <source>
        <dbReference type="Proteomes" id="UP001266305"/>
    </source>
</evidence>
<dbReference type="SUPFAM" id="SSF48452">
    <property type="entry name" value="TPR-like"/>
    <property type="match status" value="2"/>
</dbReference>